<evidence type="ECO:0000313" key="3">
    <source>
        <dbReference type="Proteomes" id="UP000644756"/>
    </source>
</evidence>
<accession>A0A917CGZ5</accession>
<dbReference type="RefSeq" id="WP_188528217.1">
    <property type="nucleotide sequence ID" value="NZ_BMGR01000001.1"/>
</dbReference>
<dbReference type="EMBL" id="BMGR01000001">
    <property type="protein sequence ID" value="GGF88567.1"/>
    <property type="molecule type" value="Genomic_DNA"/>
</dbReference>
<feature type="region of interest" description="Disordered" evidence="1">
    <location>
        <begin position="35"/>
        <end position="61"/>
    </location>
</feature>
<reference evidence="2" key="1">
    <citation type="journal article" date="2014" name="Int. J. Syst. Evol. Microbiol.">
        <title>Complete genome sequence of Corynebacterium casei LMG S-19264T (=DSM 44701T), isolated from a smear-ripened cheese.</title>
        <authorList>
            <consortium name="US DOE Joint Genome Institute (JGI-PGF)"/>
            <person name="Walter F."/>
            <person name="Albersmeier A."/>
            <person name="Kalinowski J."/>
            <person name="Ruckert C."/>
        </authorList>
    </citation>
    <scope>NUCLEOTIDE SEQUENCE</scope>
    <source>
        <strain evidence="2">CGMCC 1.12987</strain>
    </source>
</reference>
<evidence type="ECO:0000256" key="1">
    <source>
        <dbReference type="SAM" id="MobiDB-lite"/>
    </source>
</evidence>
<name>A0A917CGZ5_9BACL</name>
<dbReference type="Proteomes" id="UP000644756">
    <property type="component" value="Unassembled WGS sequence"/>
</dbReference>
<reference evidence="2" key="2">
    <citation type="submission" date="2020-09" db="EMBL/GenBank/DDBJ databases">
        <authorList>
            <person name="Sun Q."/>
            <person name="Zhou Y."/>
        </authorList>
    </citation>
    <scope>NUCLEOTIDE SEQUENCE</scope>
    <source>
        <strain evidence="2">CGMCC 1.12987</strain>
    </source>
</reference>
<evidence type="ECO:0000313" key="2">
    <source>
        <dbReference type="EMBL" id="GGF88567.1"/>
    </source>
</evidence>
<sequence>MFKYAQIDAATGRCVSVSYLSGEIESTNMIPLTEADDVKPGDIRNADGTWTRPAPVPPQPSRIDQLEADNLTLMEAVADLYEMIIGGGTTA</sequence>
<proteinExistence type="predicted"/>
<feature type="compositionally biased region" description="Basic and acidic residues" evidence="1">
    <location>
        <begin position="36"/>
        <end position="45"/>
    </location>
</feature>
<protein>
    <submittedName>
        <fullName evidence="2">Uncharacterized protein</fullName>
    </submittedName>
</protein>
<comment type="caution">
    <text evidence="2">The sequence shown here is derived from an EMBL/GenBank/DDBJ whole genome shotgun (WGS) entry which is preliminary data.</text>
</comment>
<dbReference type="AlphaFoldDB" id="A0A917CGZ5"/>
<keyword evidence="3" id="KW-1185">Reference proteome</keyword>
<organism evidence="2 3">
    <name type="scientific">Paenibacillus abyssi</name>
    <dbReference type="NCBI Taxonomy" id="1340531"/>
    <lineage>
        <taxon>Bacteria</taxon>
        <taxon>Bacillati</taxon>
        <taxon>Bacillota</taxon>
        <taxon>Bacilli</taxon>
        <taxon>Bacillales</taxon>
        <taxon>Paenibacillaceae</taxon>
        <taxon>Paenibacillus</taxon>
    </lineage>
</organism>
<gene>
    <name evidence="2" type="ORF">GCM10010916_02390</name>
</gene>